<evidence type="ECO:0000256" key="4">
    <source>
        <dbReference type="ARBA" id="ARBA00022777"/>
    </source>
</evidence>
<dbReference type="EC" id="2.7.13.3" evidence="2"/>
<keyword evidence="10" id="KW-1185">Reference proteome</keyword>
<feature type="domain" description="Histidine kinase/HSP90-like ATPase" evidence="8">
    <location>
        <begin position="154"/>
        <end position="196"/>
    </location>
</feature>
<keyword evidence="5" id="KW-0902">Two-component regulatory system</keyword>
<evidence type="ECO:0000256" key="3">
    <source>
        <dbReference type="ARBA" id="ARBA00022679"/>
    </source>
</evidence>
<dbReference type="PANTHER" id="PTHR24421">
    <property type="entry name" value="NITRATE/NITRITE SENSOR PROTEIN NARX-RELATED"/>
    <property type="match status" value="1"/>
</dbReference>
<feature type="transmembrane region" description="Helical" evidence="7">
    <location>
        <begin position="73"/>
        <end position="93"/>
    </location>
</feature>
<dbReference type="GeneID" id="95495069"/>
<evidence type="ECO:0000256" key="7">
    <source>
        <dbReference type="SAM" id="Phobius"/>
    </source>
</evidence>
<dbReference type="InterPro" id="IPR050482">
    <property type="entry name" value="Sensor_HK_TwoCompSys"/>
</dbReference>
<protein>
    <recommendedName>
        <fullName evidence="2">histidine kinase</fullName>
        <ecNumber evidence="2">2.7.13.3</ecNumber>
    </recommendedName>
</protein>
<feature type="transmembrane region" description="Helical" evidence="7">
    <location>
        <begin position="12"/>
        <end position="31"/>
    </location>
</feature>
<dbReference type="Proteomes" id="UP001432312">
    <property type="component" value="Chromosome"/>
</dbReference>
<feature type="transmembrane region" description="Helical" evidence="7">
    <location>
        <begin position="51"/>
        <end position="66"/>
    </location>
</feature>
<sequence length="219" mass="23002">MRFARHPAALRVRTALPVAAEIVYAVGSLWISAAMLRNWPDPNGYWRDTDPLAYALLAAVYLPLALRRRFPVAILVSTGICVATYFTLGYYHVVAGLVLRDGDTAPAAESAAPVAGFARLDELAERVADAGVPVDVRVTGTAYELPAGIDLCAYRVVQEALTNVIKHAPGARTTVRVHYGEDEVRVRVENAGSGRSAGRPSAGPAPAAGAAAVKGAGQG</sequence>
<feature type="region of interest" description="Disordered" evidence="6">
    <location>
        <begin position="190"/>
        <end position="219"/>
    </location>
</feature>
<keyword evidence="4" id="KW-0418">Kinase</keyword>
<evidence type="ECO:0000256" key="6">
    <source>
        <dbReference type="SAM" id="MobiDB-lite"/>
    </source>
</evidence>
<keyword evidence="3" id="KW-0808">Transferase</keyword>
<dbReference type="CDD" id="cd16917">
    <property type="entry name" value="HATPase_UhpB-NarQ-NarX-like"/>
    <property type="match status" value="1"/>
</dbReference>
<evidence type="ECO:0000256" key="2">
    <source>
        <dbReference type="ARBA" id="ARBA00012438"/>
    </source>
</evidence>
<keyword evidence="7" id="KW-0472">Membrane</keyword>
<proteinExistence type="predicted"/>
<dbReference type="SUPFAM" id="SSF55874">
    <property type="entry name" value="ATPase domain of HSP90 chaperone/DNA topoisomerase II/histidine kinase"/>
    <property type="match status" value="1"/>
</dbReference>
<gene>
    <name evidence="9" type="ORF">OHA91_03500</name>
</gene>
<evidence type="ECO:0000256" key="5">
    <source>
        <dbReference type="ARBA" id="ARBA00023012"/>
    </source>
</evidence>
<reference evidence="9" key="1">
    <citation type="submission" date="2022-10" db="EMBL/GenBank/DDBJ databases">
        <title>The complete genomes of actinobacterial strains from the NBC collection.</title>
        <authorList>
            <person name="Joergensen T.S."/>
            <person name="Alvarez Arevalo M."/>
            <person name="Sterndorff E.B."/>
            <person name="Faurdal D."/>
            <person name="Vuksanovic O."/>
            <person name="Mourched A.-S."/>
            <person name="Charusanti P."/>
            <person name="Shaw S."/>
            <person name="Blin K."/>
            <person name="Weber T."/>
        </authorList>
    </citation>
    <scope>NUCLEOTIDE SEQUENCE</scope>
    <source>
        <strain evidence="9">NBC_00303</strain>
    </source>
</reference>
<evidence type="ECO:0000313" key="9">
    <source>
        <dbReference type="EMBL" id="WUN77643.1"/>
    </source>
</evidence>
<name>A0ABZ1Q6U8_9ACTN</name>
<feature type="compositionally biased region" description="Low complexity" evidence="6">
    <location>
        <begin position="191"/>
        <end position="219"/>
    </location>
</feature>
<keyword evidence="7" id="KW-0812">Transmembrane</keyword>
<evidence type="ECO:0000259" key="8">
    <source>
        <dbReference type="Pfam" id="PF02518"/>
    </source>
</evidence>
<dbReference type="InterPro" id="IPR036890">
    <property type="entry name" value="HATPase_C_sf"/>
</dbReference>
<evidence type="ECO:0000256" key="1">
    <source>
        <dbReference type="ARBA" id="ARBA00000085"/>
    </source>
</evidence>
<dbReference type="Gene3D" id="3.30.565.10">
    <property type="entry name" value="Histidine kinase-like ATPase, C-terminal domain"/>
    <property type="match status" value="1"/>
</dbReference>
<dbReference type="InterPro" id="IPR003594">
    <property type="entry name" value="HATPase_dom"/>
</dbReference>
<organism evidence="9 10">
    <name type="scientific">Streptomyces erythrochromogenes</name>
    <dbReference type="NCBI Taxonomy" id="285574"/>
    <lineage>
        <taxon>Bacteria</taxon>
        <taxon>Bacillati</taxon>
        <taxon>Actinomycetota</taxon>
        <taxon>Actinomycetes</taxon>
        <taxon>Kitasatosporales</taxon>
        <taxon>Streptomycetaceae</taxon>
        <taxon>Streptomyces</taxon>
    </lineage>
</organism>
<dbReference type="PANTHER" id="PTHR24421:SF10">
    <property type="entry name" value="NITRATE_NITRITE SENSOR PROTEIN NARQ"/>
    <property type="match status" value="1"/>
</dbReference>
<dbReference type="RefSeq" id="WP_266495573.1">
    <property type="nucleotide sequence ID" value="NZ_CP108036.1"/>
</dbReference>
<accession>A0ABZ1Q6U8</accession>
<dbReference type="Pfam" id="PF02518">
    <property type="entry name" value="HATPase_c"/>
    <property type="match status" value="1"/>
</dbReference>
<keyword evidence="7" id="KW-1133">Transmembrane helix</keyword>
<comment type="catalytic activity">
    <reaction evidence="1">
        <text>ATP + protein L-histidine = ADP + protein N-phospho-L-histidine.</text>
        <dbReference type="EC" id="2.7.13.3"/>
    </reaction>
</comment>
<evidence type="ECO:0000313" key="10">
    <source>
        <dbReference type="Proteomes" id="UP001432312"/>
    </source>
</evidence>
<dbReference type="EMBL" id="CP108036">
    <property type="protein sequence ID" value="WUN77643.1"/>
    <property type="molecule type" value="Genomic_DNA"/>
</dbReference>